<keyword evidence="1" id="KW-1133">Transmembrane helix</keyword>
<reference evidence="2 3" key="1">
    <citation type="submission" date="2018-07" db="EMBL/GenBank/DDBJ databases">
        <title>Modular assembly of carbohydrate-degrading microbial communities in the ocean.</title>
        <authorList>
            <person name="Enke T.N."/>
            <person name="Datta M.S."/>
            <person name="Schwartzman J.A."/>
            <person name="Cermak N."/>
            <person name="Schmitz D.A."/>
            <person name="Barrere J."/>
            <person name="Cordero O.X."/>
        </authorList>
    </citation>
    <scope>NUCLEOTIDE SEQUENCE [LARGE SCALE GENOMIC DNA]</scope>
    <source>
        <strain evidence="2 3">C3M10</strain>
    </source>
</reference>
<dbReference type="RefSeq" id="WP_113821697.1">
    <property type="nucleotide sequence ID" value="NZ_QOCE01000004.1"/>
</dbReference>
<keyword evidence="1" id="KW-0812">Transmembrane</keyword>
<accession>A0A366XBL6</accession>
<feature type="transmembrane region" description="Helical" evidence="1">
    <location>
        <begin position="132"/>
        <end position="155"/>
    </location>
</feature>
<dbReference type="Proteomes" id="UP000252706">
    <property type="component" value="Unassembled WGS sequence"/>
</dbReference>
<dbReference type="Pfam" id="PF03596">
    <property type="entry name" value="Cad"/>
    <property type="match status" value="1"/>
</dbReference>
<gene>
    <name evidence="2" type="ORF">DS909_01620</name>
</gene>
<feature type="transmembrane region" description="Helical" evidence="1">
    <location>
        <begin position="38"/>
        <end position="58"/>
    </location>
</feature>
<feature type="transmembrane region" description="Helical" evidence="1">
    <location>
        <begin position="6"/>
        <end position="31"/>
    </location>
</feature>
<organism evidence="2 3">
    <name type="scientific">Phaeobacter gallaeciensis</name>
    <dbReference type="NCBI Taxonomy" id="60890"/>
    <lineage>
        <taxon>Bacteria</taxon>
        <taxon>Pseudomonadati</taxon>
        <taxon>Pseudomonadota</taxon>
        <taxon>Alphaproteobacteria</taxon>
        <taxon>Rhodobacterales</taxon>
        <taxon>Roseobacteraceae</taxon>
        <taxon>Phaeobacter</taxon>
    </lineage>
</organism>
<name>A0A366XBL6_9RHOB</name>
<dbReference type="OrthoDB" id="7708983at2"/>
<feature type="transmembrane region" description="Helical" evidence="1">
    <location>
        <begin position="64"/>
        <end position="83"/>
    </location>
</feature>
<comment type="caution">
    <text evidence="2">The sequence shown here is derived from an EMBL/GenBank/DDBJ whole genome shotgun (WGS) entry which is preliminary data.</text>
</comment>
<dbReference type="AlphaFoldDB" id="A0A366XBL6"/>
<evidence type="ECO:0000256" key="1">
    <source>
        <dbReference type="SAM" id="Phobius"/>
    </source>
</evidence>
<protein>
    <recommendedName>
        <fullName evidence="4">Cadmium transporter</fullName>
    </recommendedName>
</protein>
<evidence type="ECO:0000313" key="2">
    <source>
        <dbReference type="EMBL" id="RBW61994.1"/>
    </source>
</evidence>
<feature type="transmembrane region" description="Helical" evidence="1">
    <location>
        <begin position="167"/>
        <end position="185"/>
    </location>
</feature>
<dbReference type="InterPro" id="IPR004676">
    <property type="entry name" value="Cd-R_transporter"/>
</dbReference>
<evidence type="ECO:0000313" key="3">
    <source>
        <dbReference type="Proteomes" id="UP000252706"/>
    </source>
</evidence>
<keyword evidence="1" id="KW-0472">Membrane</keyword>
<dbReference type="EMBL" id="QOCE01000004">
    <property type="protein sequence ID" value="RBW61994.1"/>
    <property type="molecule type" value="Genomic_DNA"/>
</dbReference>
<proteinExistence type="predicted"/>
<evidence type="ECO:0008006" key="4">
    <source>
        <dbReference type="Google" id="ProtNLM"/>
    </source>
</evidence>
<sequence>MDILAFALSAGLAQILTNIDNLAALLGLSLVMGPWRSILAYMLAQGLILTAAMGVALGANQVQFGSAGLLGLIPLFLGTRGVWQQFGSAENSAEQGFSGRTSLVMTTVLFLSLSLDSFAVMTPLLVESSPVYRGAALIGALMAVVLLGAIGLVFTKTARPTGSWISKFERLAPYVMICAGLYVLLDSGTDGL</sequence>
<feature type="transmembrane region" description="Helical" evidence="1">
    <location>
        <begin position="103"/>
        <end position="126"/>
    </location>
</feature>